<keyword evidence="5" id="KW-0449">Lipoprotein</keyword>
<dbReference type="Gene3D" id="3.40.50.10610">
    <property type="entry name" value="ABC-type transport auxiliary lipoprotein component"/>
    <property type="match status" value="2"/>
</dbReference>
<dbReference type="PANTHER" id="PTHR41164:SF1">
    <property type="entry name" value="CURLI PRODUCTION ASSEMBLY_TRANSPORT COMPONENT CSGG"/>
    <property type="match status" value="1"/>
</dbReference>
<name>A0A383E7M7_9ZZZZ</name>
<evidence type="ECO:0000256" key="3">
    <source>
        <dbReference type="ARBA" id="ARBA00023136"/>
    </source>
</evidence>
<organism evidence="6">
    <name type="scientific">marine metagenome</name>
    <dbReference type="NCBI Taxonomy" id="408172"/>
    <lineage>
        <taxon>unclassified sequences</taxon>
        <taxon>metagenomes</taxon>
        <taxon>ecological metagenomes</taxon>
    </lineage>
</organism>
<evidence type="ECO:0000256" key="1">
    <source>
        <dbReference type="ARBA" id="ARBA00022475"/>
    </source>
</evidence>
<sequence length="232" mass="25319">YDNRNDCAGRRLRILKILLLLGVLLLTGCASSPKFILHGSLPYAEGTPTTDLLIAVPDLDQPEITIAVYRFPDRSGQRKPSTKFSQLSTAVSQAPETYLIDALKSVSGGDWFRVVERQGLDSLIKERQLIRSTREQYDGDTTSSLKPLLFAGLIIEGGIVSYDSNVKSGGEGARYFGIGLHRNYRTDQVTISLRLVAVQTGEILLSVSSTKTIASHKIGGDAFKFLDLGTKA</sequence>
<evidence type="ECO:0000256" key="2">
    <source>
        <dbReference type="ARBA" id="ARBA00022729"/>
    </source>
</evidence>
<dbReference type="AlphaFoldDB" id="A0A383E7M7"/>
<reference evidence="6" key="1">
    <citation type="submission" date="2018-05" db="EMBL/GenBank/DDBJ databases">
        <authorList>
            <person name="Lanie J.A."/>
            <person name="Ng W.-L."/>
            <person name="Kazmierczak K.M."/>
            <person name="Andrzejewski T.M."/>
            <person name="Davidsen T.M."/>
            <person name="Wayne K.J."/>
            <person name="Tettelin H."/>
            <person name="Glass J.I."/>
            <person name="Rusch D."/>
            <person name="Podicherti R."/>
            <person name="Tsui H.-C.T."/>
            <person name="Winkler M.E."/>
        </authorList>
    </citation>
    <scope>NUCLEOTIDE SEQUENCE</scope>
</reference>
<proteinExistence type="predicted"/>
<keyword evidence="4" id="KW-0564">Palmitate</keyword>
<evidence type="ECO:0008006" key="7">
    <source>
        <dbReference type="Google" id="ProtNLM"/>
    </source>
</evidence>
<keyword evidence="1" id="KW-1003">Cell membrane</keyword>
<dbReference type="EMBL" id="UINC01223288">
    <property type="protein sequence ID" value="SVE52420.1"/>
    <property type="molecule type" value="Genomic_DNA"/>
</dbReference>
<dbReference type="PANTHER" id="PTHR41164">
    <property type="entry name" value="CURLI PRODUCTION ASSEMBLY/TRANSPORT COMPONENT CSGG"/>
    <property type="match status" value="1"/>
</dbReference>
<protein>
    <recommendedName>
        <fullName evidence="7">Curli production assembly/transport component CsgG</fullName>
    </recommendedName>
</protein>
<evidence type="ECO:0000256" key="4">
    <source>
        <dbReference type="ARBA" id="ARBA00023139"/>
    </source>
</evidence>
<dbReference type="InterPro" id="IPR005534">
    <property type="entry name" value="Curli_assmbl/transp-comp_CsgG"/>
</dbReference>
<evidence type="ECO:0000256" key="5">
    <source>
        <dbReference type="ARBA" id="ARBA00023288"/>
    </source>
</evidence>
<evidence type="ECO:0000313" key="6">
    <source>
        <dbReference type="EMBL" id="SVE52420.1"/>
    </source>
</evidence>
<gene>
    <name evidence="6" type="ORF">METZ01_LOCUS505274</name>
</gene>
<feature type="non-terminal residue" evidence="6">
    <location>
        <position position="1"/>
    </location>
</feature>
<dbReference type="Pfam" id="PF03783">
    <property type="entry name" value="CsgG"/>
    <property type="match status" value="1"/>
</dbReference>
<dbReference type="GO" id="GO:0030288">
    <property type="term" value="C:outer membrane-bounded periplasmic space"/>
    <property type="evidence" value="ECO:0007669"/>
    <property type="project" value="InterPro"/>
</dbReference>
<keyword evidence="3" id="KW-0472">Membrane</keyword>
<keyword evidence="2" id="KW-0732">Signal</keyword>
<accession>A0A383E7M7</accession>
<feature type="non-terminal residue" evidence="6">
    <location>
        <position position="232"/>
    </location>
</feature>